<evidence type="ECO:0000313" key="1">
    <source>
        <dbReference type="EMBL" id="GAC42723.1"/>
    </source>
</evidence>
<dbReference type="AlphaFoldDB" id="M9M5T7"/>
<dbReference type="EMBL" id="BALG01000133">
    <property type="protein sequence ID" value="GAC42723.1"/>
    <property type="molecule type" value="Genomic_DNA"/>
</dbReference>
<gene>
    <name evidence="1" type="ORF">PPOP_2083</name>
</gene>
<proteinExistence type="predicted"/>
<accession>M9M5T7</accession>
<dbReference type="Proteomes" id="UP000029453">
    <property type="component" value="Unassembled WGS sequence"/>
</dbReference>
<reference evidence="1 2" key="1">
    <citation type="submission" date="2012-10" db="EMBL/GenBank/DDBJ databases">
        <title>Draft Genome Sequence of Paenibacillus popilliae ATCC 14706T.</title>
        <authorList>
            <person name="Iiyama K."/>
            <person name="Mori K."/>
            <person name="Mon H."/>
            <person name="Chieda Y."/>
            <person name="Lee J.M."/>
            <person name="Kusakabe T."/>
            <person name="Tashiro K."/>
            <person name="Asano S."/>
            <person name="Yasunaga-Aoki C."/>
            <person name="Shimizu S."/>
        </authorList>
    </citation>
    <scope>NUCLEOTIDE SEQUENCE [LARGE SCALE GENOMIC DNA]</scope>
    <source>
        <strain evidence="1 2">ATCC 14706</strain>
    </source>
</reference>
<sequence>MLHNHVETTRIDKEVIQSSAFHFAKLRNTLVYLPRMEGRNHLASIASPVHDVMHLSVSMIRVHINNLFIRYHVKSRSELVGLYYNYHLNEGNYLS</sequence>
<keyword evidence="2" id="KW-1185">Reference proteome</keyword>
<comment type="caution">
    <text evidence="1">The sequence shown here is derived from an EMBL/GenBank/DDBJ whole genome shotgun (WGS) entry which is preliminary data.</text>
</comment>
<name>M9M5T7_PAEPP</name>
<evidence type="ECO:0000313" key="2">
    <source>
        <dbReference type="Proteomes" id="UP000029453"/>
    </source>
</evidence>
<organism evidence="1 2">
    <name type="scientific">Paenibacillus popilliae ATCC 14706</name>
    <dbReference type="NCBI Taxonomy" id="1212764"/>
    <lineage>
        <taxon>Bacteria</taxon>
        <taxon>Bacillati</taxon>
        <taxon>Bacillota</taxon>
        <taxon>Bacilli</taxon>
        <taxon>Bacillales</taxon>
        <taxon>Paenibacillaceae</taxon>
        <taxon>Paenibacillus</taxon>
    </lineage>
</organism>
<protein>
    <submittedName>
        <fullName evidence="1">Adhesin</fullName>
    </submittedName>
</protein>